<evidence type="ECO:0000259" key="1">
    <source>
        <dbReference type="PROSITE" id="PS50022"/>
    </source>
</evidence>
<dbReference type="Gene3D" id="2.60.120.260">
    <property type="entry name" value="Galactose-binding domain-like"/>
    <property type="match status" value="1"/>
</dbReference>
<dbReference type="InterPro" id="IPR000421">
    <property type="entry name" value="FA58C"/>
</dbReference>
<dbReference type="Pfam" id="PF00754">
    <property type="entry name" value="F5_F8_type_C"/>
    <property type="match status" value="1"/>
</dbReference>
<protein>
    <recommendedName>
        <fullName evidence="1">F5/8 type C domain-containing protein</fullName>
    </recommendedName>
</protein>
<dbReference type="PROSITE" id="PS50022">
    <property type="entry name" value="FA58C_3"/>
    <property type="match status" value="1"/>
</dbReference>
<dbReference type="AlphaFoldDB" id="A0A3B0WBI5"/>
<dbReference type="NCBIfam" id="TIGR02595">
    <property type="entry name" value="PEP_CTERM"/>
    <property type="match status" value="1"/>
</dbReference>
<dbReference type="InterPro" id="IPR013424">
    <property type="entry name" value="Ice-binding_C"/>
</dbReference>
<reference evidence="2" key="1">
    <citation type="submission" date="2018-06" db="EMBL/GenBank/DDBJ databases">
        <authorList>
            <person name="Zhirakovskaya E."/>
        </authorList>
    </citation>
    <scope>NUCLEOTIDE SEQUENCE</scope>
</reference>
<dbReference type="Pfam" id="PF07589">
    <property type="entry name" value="PEP-CTERM"/>
    <property type="match status" value="1"/>
</dbReference>
<organism evidence="2">
    <name type="scientific">hydrothermal vent metagenome</name>
    <dbReference type="NCBI Taxonomy" id="652676"/>
    <lineage>
        <taxon>unclassified sequences</taxon>
        <taxon>metagenomes</taxon>
        <taxon>ecological metagenomes</taxon>
    </lineage>
</organism>
<proteinExistence type="predicted"/>
<feature type="domain" description="F5/8 type C" evidence="1">
    <location>
        <begin position="1"/>
        <end position="163"/>
    </location>
</feature>
<dbReference type="SUPFAM" id="SSF49785">
    <property type="entry name" value="Galactose-binding domain-like"/>
    <property type="match status" value="1"/>
</dbReference>
<gene>
    <name evidence="2" type="ORF">MNBD_GAMMA04-1273</name>
</gene>
<name>A0A3B0WBI5_9ZZZZ</name>
<sequence length="192" mass="20950">MILFFGMTTGVVGSVQATPVSAVSATGTGSFNNSPELLIDGVFAPEFSQWSADTSVWWSGMSPAFSIDLGGIVLLEDLLVQVDNNDFYRFDYSEDNNTWSSLFEIQASDGEVSWGMDTMSTDSQNSEYVASLNFVPVDVRYLRVVAIGGDNLYSVSEIQAFAAPVPEPSTILLFGLGLMTLMGFNYRRQKQS</sequence>
<accession>A0A3B0WBI5</accession>
<dbReference type="InterPro" id="IPR008979">
    <property type="entry name" value="Galactose-bd-like_sf"/>
</dbReference>
<dbReference type="EMBL" id="UOFB01000384">
    <property type="protein sequence ID" value="VAW49780.1"/>
    <property type="molecule type" value="Genomic_DNA"/>
</dbReference>
<evidence type="ECO:0000313" key="2">
    <source>
        <dbReference type="EMBL" id="VAW49780.1"/>
    </source>
</evidence>